<keyword evidence="3" id="KW-1185">Reference proteome</keyword>
<evidence type="ECO:0000313" key="3">
    <source>
        <dbReference type="Proteomes" id="UP000800039"/>
    </source>
</evidence>
<dbReference type="GeneID" id="63844517"/>
<accession>A0A9P4G8A7</accession>
<feature type="region of interest" description="Disordered" evidence="1">
    <location>
        <begin position="1"/>
        <end position="29"/>
    </location>
</feature>
<comment type="caution">
    <text evidence="2">The sequence shown here is derived from an EMBL/GenBank/DDBJ whole genome shotgun (WGS) entry which is preliminary data.</text>
</comment>
<dbReference type="RefSeq" id="XP_040783142.1">
    <property type="nucleotide sequence ID" value="XM_040927265.1"/>
</dbReference>
<feature type="region of interest" description="Disordered" evidence="1">
    <location>
        <begin position="144"/>
        <end position="188"/>
    </location>
</feature>
<sequence>MRFAGCWSSPRRVPRPSPTNLGETGRRGLSTSLSLQGAGFFNPRRRCTDRLPFSLVGFLLPSFALLCSLASQQYSHTHTPSLFATWCSLLTTQAVPTRSLTDDLLFHIHHSLLLFIHSLSPLQAQLQPQRTKTSINKKTKTRPSLLELCRTHRTPKPPNLRPQYHKYNSDSRPRYTTKAHTSPAQSTA</sequence>
<protein>
    <submittedName>
        <fullName evidence="2">Uncharacterized protein</fullName>
    </submittedName>
</protein>
<dbReference type="AlphaFoldDB" id="A0A9P4G8A7"/>
<reference evidence="2" key="1">
    <citation type="submission" date="2020-01" db="EMBL/GenBank/DDBJ databases">
        <authorList>
            <consortium name="DOE Joint Genome Institute"/>
            <person name="Haridas S."/>
            <person name="Albert R."/>
            <person name="Binder M."/>
            <person name="Bloem J."/>
            <person name="Labutti K."/>
            <person name="Salamov A."/>
            <person name="Andreopoulos B."/>
            <person name="Baker S.E."/>
            <person name="Barry K."/>
            <person name="Bills G."/>
            <person name="Bluhm B.H."/>
            <person name="Cannon C."/>
            <person name="Castanera R."/>
            <person name="Culley D.E."/>
            <person name="Daum C."/>
            <person name="Ezra D."/>
            <person name="Gonzalez J.B."/>
            <person name="Henrissat B."/>
            <person name="Kuo A."/>
            <person name="Liang C."/>
            <person name="Lipzen A."/>
            <person name="Lutzoni F."/>
            <person name="Magnuson J."/>
            <person name="Mondo S."/>
            <person name="Nolan M."/>
            <person name="Ohm R."/>
            <person name="Pangilinan J."/>
            <person name="Park H.-J."/>
            <person name="Ramirez L."/>
            <person name="Alfaro M."/>
            <person name="Sun H."/>
            <person name="Tritt A."/>
            <person name="Yoshinaga Y."/>
            <person name="Zwiers L.-H."/>
            <person name="Turgeon B.G."/>
            <person name="Goodwin S.B."/>
            <person name="Spatafora J.W."/>
            <person name="Crous P.W."/>
            <person name="Grigoriev I.V."/>
        </authorList>
    </citation>
    <scope>NUCLEOTIDE SEQUENCE</scope>
    <source>
        <strain evidence="2">CBS 394.84</strain>
    </source>
</reference>
<feature type="compositionally biased region" description="Polar residues" evidence="1">
    <location>
        <begin position="178"/>
        <end position="188"/>
    </location>
</feature>
<proteinExistence type="predicted"/>
<evidence type="ECO:0000313" key="2">
    <source>
        <dbReference type="EMBL" id="KAF1840579.1"/>
    </source>
</evidence>
<name>A0A9P4G8A7_9PLEO</name>
<gene>
    <name evidence="2" type="ORF">K460DRAFT_211107</name>
</gene>
<organism evidence="2 3">
    <name type="scientific">Cucurbitaria berberidis CBS 394.84</name>
    <dbReference type="NCBI Taxonomy" id="1168544"/>
    <lineage>
        <taxon>Eukaryota</taxon>
        <taxon>Fungi</taxon>
        <taxon>Dikarya</taxon>
        <taxon>Ascomycota</taxon>
        <taxon>Pezizomycotina</taxon>
        <taxon>Dothideomycetes</taxon>
        <taxon>Pleosporomycetidae</taxon>
        <taxon>Pleosporales</taxon>
        <taxon>Pleosporineae</taxon>
        <taxon>Cucurbitariaceae</taxon>
        <taxon>Cucurbitaria</taxon>
    </lineage>
</organism>
<dbReference type="Proteomes" id="UP000800039">
    <property type="component" value="Unassembled WGS sequence"/>
</dbReference>
<dbReference type="EMBL" id="ML976620">
    <property type="protein sequence ID" value="KAF1840579.1"/>
    <property type="molecule type" value="Genomic_DNA"/>
</dbReference>
<evidence type="ECO:0000256" key="1">
    <source>
        <dbReference type="SAM" id="MobiDB-lite"/>
    </source>
</evidence>